<dbReference type="InterPro" id="IPR043993">
    <property type="entry name" value="T4SS_pilin"/>
</dbReference>
<gene>
    <name evidence="2" type="ORF">A2950_00845</name>
</gene>
<name>A0A1F6ES21_9BACT</name>
<reference evidence="2 3" key="1">
    <citation type="journal article" date="2016" name="Nat. Commun.">
        <title>Thousands of microbial genomes shed light on interconnected biogeochemical processes in an aquifer system.</title>
        <authorList>
            <person name="Anantharaman K."/>
            <person name="Brown C.T."/>
            <person name="Hug L.A."/>
            <person name="Sharon I."/>
            <person name="Castelle C.J."/>
            <person name="Probst A.J."/>
            <person name="Thomas B.C."/>
            <person name="Singh A."/>
            <person name="Wilkins M.J."/>
            <person name="Karaoz U."/>
            <person name="Brodie E.L."/>
            <person name="Williams K.H."/>
            <person name="Hubbard S.S."/>
            <person name="Banfield J.F."/>
        </authorList>
    </citation>
    <scope>NUCLEOTIDE SEQUENCE [LARGE SCALE GENOMIC DNA]</scope>
</reference>
<comment type="caution">
    <text evidence="2">The sequence shown here is derived from an EMBL/GenBank/DDBJ whole genome shotgun (WGS) entry which is preliminary data.</text>
</comment>
<keyword evidence="1" id="KW-1133">Transmembrane helix</keyword>
<accession>A0A1F6ES21</accession>
<dbReference type="EMBL" id="MFMD01000020">
    <property type="protein sequence ID" value="OGG76436.1"/>
    <property type="molecule type" value="Genomic_DNA"/>
</dbReference>
<feature type="transmembrane region" description="Helical" evidence="1">
    <location>
        <begin position="58"/>
        <end position="80"/>
    </location>
</feature>
<evidence type="ECO:0000256" key="1">
    <source>
        <dbReference type="SAM" id="Phobius"/>
    </source>
</evidence>
<keyword evidence="1" id="KW-0812">Transmembrane</keyword>
<protein>
    <submittedName>
        <fullName evidence="2">Uncharacterized protein</fullName>
    </submittedName>
</protein>
<dbReference type="AlphaFoldDB" id="A0A1F6ES21"/>
<organism evidence="2 3">
    <name type="scientific">Candidatus Kaiserbacteria bacterium RIFCSPLOWO2_01_FULL_55_19</name>
    <dbReference type="NCBI Taxonomy" id="1798516"/>
    <lineage>
        <taxon>Bacteria</taxon>
        <taxon>Candidatus Kaiseribacteriota</taxon>
    </lineage>
</organism>
<dbReference type="Proteomes" id="UP000176714">
    <property type="component" value="Unassembled WGS sequence"/>
</dbReference>
<feature type="transmembrane region" description="Helical" evidence="1">
    <location>
        <begin position="20"/>
        <end position="46"/>
    </location>
</feature>
<dbReference type="STRING" id="1798516.A2950_00845"/>
<proteinExistence type="predicted"/>
<evidence type="ECO:0000313" key="2">
    <source>
        <dbReference type="EMBL" id="OGG76436.1"/>
    </source>
</evidence>
<dbReference type="Pfam" id="PF18895">
    <property type="entry name" value="T4SS_pilin"/>
    <property type="match status" value="1"/>
</dbReference>
<evidence type="ECO:0000313" key="3">
    <source>
        <dbReference type="Proteomes" id="UP000176714"/>
    </source>
</evidence>
<sequence length="90" mass="9516">MTFAQFIGSGTTGVVGLLNVVVVPVIFALAFLVFVWGVVNYFVLNAGDEAKRAEGRAFVLWGLLGMVLLFSVWGFVNLLLSTLGVAPPAA</sequence>
<keyword evidence="1" id="KW-0472">Membrane</keyword>